<sequence>MPPSRRTAAASSTRHSPPPDAAAPPQHAAGTALGSQPQPLPGFSSYPVTPLFQRGRVRGDCRSGPSSAAEISPGRHFVFGNGTGAARKRGRFRQVLPAGDSQGPRGHKDC</sequence>
<dbReference type="Proteomes" id="UP001066276">
    <property type="component" value="Chromosome 4_2"/>
</dbReference>
<name>A0AAV7SR49_PLEWA</name>
<proteinExistence type="predicted"/>
<organism evidence="2 3">
    <name type="scientific">Pleurodeles waltl</name>
    <name type="common">Iberian ribbed newt</name>
    <dbReference type="NCBI Taxonomy" id="8319"/>
    <lineage>
        <taxon>Eukaryota</taxon>
        <taxon>Metazoa</taxon>
        <taxon>Chordata</taxon>
        <taxon>Craniata</taxon>
        <taxon>Vertebrata</taxon>
        <taxon>Euteleostomi</taxon>
        <taxon>Amphibia</taxon>
        <taxon>Batrachia</taxon>
        <taxon>Caudata</taxon>
        <taxon>Salamandroidea</taxon>
        <taxon>Salamandridae</taxon>
        <taxon>Pleurodelinae</taxon>
        <taxon>Pleurodeles</taxon>
    </lineage>
</organism>
<evidence type="ECO:0000313" key="3">
    <source>
        <dbReference type="Proteomes" id="UP001066276"/>
    </source>
</evidence>
<protein>
    <submittedName>
        <fullName evidence="2">Uncharacterized protein</fullName>
    </submittedName>
</protein>
<evidence type="ECO:0000313" key="2">
    <source>
        <dbReference type="EMBL" id="KAJ1166485.1"/>
    </source>
</evidence>
<feature type="region of interest" description="Disordered" evidence="1">
    <location>
        <begin position="56"/>
        <end position="75"/>
    </location>
</feature>
<evidence type="ECO:0000256" key="1">
    <source>
        <dbReference type="SAM" id="MobiDB-lite"/>
    </source>
</evidence>
<dbReference type="AlphaFoldDB" id="A0AAV7SR49"/>
<reference evidence="2" key="1">
    <citation type="journal article" date="2022" name="bioRxiv">
        <title>Sequencing and chromosome-scale assembly of the giantPleurodeles waltlgenome.</title>
        <authorList>
            <person name="Brown T."/>
            <person name="Elewa A."/>
            <person name="Iarovenko S."/>
            <person name="Subramanian E."/>
            <person name="Araus A.J."/>
            <person name="Petzold A."/>
            <person name="Susuki M."/>
            <person name="Suzuki K.-i.T."/>
            <person name="Hayashi T."/>
            <person name="Toyoda A."/>
            <person name="Oliveira C."/>
            <person name="Osipova E."/>
            <person name="Leigh N.D."/>
            <person name="Simon A."/>
            <person name="Yun M.H."/>
        </authorList>
    </citation>
    <scope>NUCLEOTIDE SEQUENCE</scope>
    <source>
        <strain evidence="2">20211129_DDA</strain>
        <tissue evidence="2">Liver</tissue>
    </source>
</reference>
<feature type="region of interest" description="Disordered" evidence="1">
    <location>
        <begin position="1"/>
        <end position="49"/>
    </location>
</feature>
<keyword evidence="3" id="KW-1185">Reference proteome</keyword>
<accession>A0AAV7SR49</accession>
<dbReference type="EMBL" id="JANPWB010000008">
    <property type="protein sequence ID" value="KAJ1166485.1"/>
    <property type="molecule type" value="Genomic_DNA"/>
</dbReference>
<comment type="caution">
    <text evidence="2">The sequence shown here is derived from an EMBL/GenBank/DDBJ whole genome shotgun (WGS) entry which is preliminary data.</text>
</comment>
<gene>
    <name evidence="2" type="ORF">NDU88_006885</name>
</gene>